<keyword evidence="2" id="KW-1185">Reference proteome</keyword>
<reference evidence="1" key="1">
    <citation type="journal article" date="2023" name="Genome Biol. Evol.">
        <title>First Whole Genome Sequence and Flow Cytometry Genome Size Data for the Lichen-Forming Fungus Ramalina farinacea (Ascomycota).</title>
        <authorList>
            <person name="Llewellyn T."/>
            <person name="Mian S."/>
            <person name="Hill R."/>
            <person name="Leitch I.J."/>
            <person name="Gaya E."/>
        </authorList>
    </citation>
    <scope>NUCLEOTIDE SEQUENCE</scope>
    <source>
        <strain evidence="1">LIQ254RAFAR</strain>
    </source>
</reference>
<gene>
    <name evidence="1" type="ORF">OHK93_005785</name>
</gene>
<dbReference type="AlphaFoldDB" id="A0AA43TSY3"/>
<evidence type="ECO:0000313" key="1">
    <source>
        <dbReference type="EMBL" id="MDI1486554.1"/>
    </source>
</evidence>
<accession>A0AA43TSY3</accession>
<dbReference type="EMBL" id="JAPUFD010000003">
    <property type="protein sequence ID" value="MDI1486554.1"/>
    <property type="molecule type" value="Genomic_DNA"/>
</dbReference>
<protein>
    <submittedName>
        <fullName evidence="1">Uncharacterized protein</fullName>
    </submittedName>
</protein>
<name>A0AA43TSY3_9LECA</name>
<dbReference type="Proteomes" id="UP001161017">
    <property type="component" value="Unassembled WGS sequence"/>
</dbReference>
<evidence type="ECO:0000313" key="2">
    <source>
        <dbReference type="Proteomes" id="UP001161017"/>
    </source>
</evidence>
<comment type="caution">
    <text evidence="1">The sequence shown here is derived from an EMBL/GenBank/DDBJ whole genome shotgun (WGS) entry which is preliminary data.</text>
</comment>
<sequence length="672" mass="75102">MNIIAALLGGSSVYRPAEGDSGQRSRDWDGALIVARKIDIFTLVNEHRSSLMAMLDIEHEEHPSLQVPSPTIARWNDFDAVRFAGFTNAGKKKSVKILSMESFSSPTNTTLNILSFKDKRIFDSSTPQGKIYHRVRQASRIEDGLCILHDQLIFKAETGFCAHGNDAGVAGFGPTADLLMSGVWIIGDATYGQSIQSRILRCYAAVAGRHATVETMARFPRFSHAHRQWLSDRLLGLNAAIRIPARCECIIGDDVFLFGSNHRVASKIDSKVQCQERRLPPEYQFNKEVVKLLQGPVIQPSIFSSNSTNWTITLAPPQGTDLEAVKLFCKRSNFAQHERAIAEQAAIFYPHIQIPSVAPSGDLLYPHFEGKSEAERRLSFIRAGRSDWRLSASIMEIEMIRAEDMLRAYRRSLEGSIKSESTSGSRPIDRFYHTRLIDNARFKKFYSDGVEIHGRVLPLTTFLSLRLKVNGHFYPSLNEISLQAARVLHPEATSLLQAFGLGDAHCANVMVSGSRGLDNRRELLYVDYDAAGYHSVVLDLAKPFYNDIFFETLYADLIQDLPAIQYTLNGEANLIEINMSTASQDQLASGILNIKRRYLMEPLFEFLGGDRGGGLGEHIPQFAYALFSCACLARNFKGQWASLFRNIAVGVMFSQAKNLEGIWACCRMLGFH</sequence>
<organism evidence="1 2">
    <name type="scientific">Ramalina farinacea</name>
    <dbReference type="NCBI Taxonomy" id="258253"/>
    <lineage>
        <taxon>Eukaryota</taxon>
        <taxon>Fungi</taxon>
        <taxon>Dikarya</taxon>
        <taxon>Ascomycota</taxon>
        <taxon>Pezizomycotina</taxon>
        <taxon>Lecanoromycetes</taxon>
        <taxon>OSLEUM clade</taxon>
        <taxon>Lecanoromycetidae</taxon>
        <taxon>Lecanorales</taxon>
        <taxon>Lecanorineae</taxon>
        <taxon>Ramalinaceae</taxon>
        <taxon>Ramalina</taxon>
    </lineage>
</organism>
<proteinExistence type="predicted"/>